<dbReference type="Gene3D" id="1.10.510.10">
    <property type="entry name" value="Transferase(Phosphotransferase) domain 1"/>
    <property type="match status" value="1"/>
</dbReference>
<feature type="region of interest" description="Disordered" evidence="6">
    <location>
        <begin position="59"/>
        <end position="123"/>
    </location>
</feature>
<dbReference type="GO" id="GO:0034501">
    <property type="term" value="P:protein localization to kinetochore"/>
    <property type="evidence" value="ECO:0007669"/>
    <property type="project" value="TreeGrafter"/>
</dbReference>
<sequence>MEVDEPAVSGECSSDLAKFLLAAAARRKRREALCEKGLEDLAQQEGCSIAHLLNSVSKSQNASGFPSFSSSYSDNPSTSAHASSGGSLNSNYSSRPTQPLRSASGLDPQFQMPPARSEAPLPVKLDISPIKPVLPQVKRSGLKDVTKEKKGAVKAESSSSKSLIPPTPVSRKAELKPRLEVPSKAPNVTSKLIRVKDKTYMEKKLIGFGGSCKVYEAVDISNEDVRVAVKVVDLNCDSKLKTIYLNEVKILEELQGSDYIVKLISYQTIQDKLYVVMELGERSLATYIENVKTNRGLKPMFLRYHWEQMLLCVKTIHSKNIIHSDLKPANFLMVDGRLKLIDFGIAAKLEDKSESIIQPGGMGTPNYMSPEAVGFRFDNRSAFEITVKTDVWSLGCILYALIYGKTPFSDMKSNSMKIQAIKSAKIKFDDVNDPQLLDTLKRCLEKDPTKRASVQELLNHPYLDFSHKENAVDVTLMDDELQHYVNQINSSTPRTAMKLAREMRKGKKPSNV</sequence>
<evidence type="ECO:0000256" key="5">
    <source>
        <dbReference type="ARBA" id="ARBA00022840"/>
    </source>
</evidence>
<keyword evidence="3" id="KW-0547">Nucleotide-binding</keyword>
<dbReference type="EMBL" id="CAJFDH010000006">
    <property type="protein sequence ID" value="CAD5228910.1"/>
    <property type="molecule type" value="Genomic_DNA"/>
</dbReference>
<dbReference type="Gene3D" id="3.30.200.20">
    <property type="entry name" value="Phosphorylase Kinase, domain 1"/>
    <property type="match status" value="1"/>
</dbReference>
<dbReference type="PANTHER" id="PTHR22974:SF21">
    <property type="entry name" value="DUAL SPECIFICITY PROTEIN KINASE TTK"/>
    <property type="match status" value="1"/>
</dbReference>
<evidence type="ECO:0000256" key="6">
    <source>
        <dbReference type="SAM" id="MobiDB-lite"/>
    </source>
</evidence>
<dbReference type="GO" id="GO:0004712">
    <property type="term" value="F:protein serine/threonine/tyrosine kinase activity"/>
    <property type="evidence" value="ECO:0007669"/>
    <property type="project" value="TreeGrafter"/>
</dbReference>
<keyword evidence="5" id="KW-0067">ATP-binding</keyword>
<evidence type="ECO:0000313" key="8">
    <source>
        <dbReference type="EMBL" id="CAD5228910.1"/>
    </source>
</evidence>
<gene>
    <name evidence="8" type="ORF">BOKJ2_LOCUS12969</name>
</gene>
<keyword evidence="9" id="KW-1185">Reference proteome</keyword>
<dbReference type="InterPro" id="IPR000719">
    <property type="entry name" value="Prot_kinase_dom"/>
</dbReference>
<feature type="domain" description="Protein kinase" evidence="7">
    <location>
        <begin position="200"/>
        <end position="463"/>
    </location>
</feature>
<dbReference type="PANTHER" id="PTHR22974">
    <property type="entry name" value="MIXED LINEAGE PROTEIN KINASE"/>
    <property type="match status" value="1"/>
</dbReference>
<keyword evidence="2" id="KW-0808">Transferase</keyword>
<dbReference type="PROSITE" id="PS00108">
    <property type="entry name" value="PROTEIN_KINASE_ST"/>
    <property type="match status" value="1"/>
</dbReference>
<evidence type="ECO:0000256" key="1">
    <source>
        <dbReference type="ARBA" id="ARBA00022527"/>
    </source>
</evidence>
<protein>
    <recommendedName>
        <fullName evidence="7">Protein kinase domain-containing protein</fullName>
    </recommendedName>
</protein>
<dbReference type="FunFam" id="3.30.200.20:FF:000131">
    <property type="entry name" value="Dual specificity protein kinase TTK"/>
    <property type="match status" value="1"/>
</dbReference>
<dbReference type="GO" id="GO:0007059">
    <property type="term" value="P:chromosome segregation"/>
    <property type="evidence" value="ECO:0007669"/>
    <property type="project" value="TreeGrafter"/>
</dbReference>
<dbReference type="Proteomes" id="UP000783686">
    <property type="component" value="Unassembled WGS sequence"/>
</dbReference>
<name>A0A811LK86_9BILA</name>
<feature type="compositionally biased region" description="Basic and acidic residues" evidence="6">
    <location>
        <begin position="141"/>
        <end position="153"/>
    </location>
</feature>
<dbReference type="SMART" id="SM00220">
    <property type="entry name" value="S_TKc"/>
    <property type="match status" value="1"/>
</dbReference>
<dbReference type="GO" id="GO:0005634">
    <property type="term" value="C:nucleus"/>
    <property type="evidence" value="ECO:0007669"/>
    <property type="project" value="TreeGrafter"/>
</dbReference>
<evidence type="ECO:0000259" key="7">
    <source>
        <dbReference type="PROSITE" id="PS50011"/>
    </source>
</evidence>
<dbReference type="GO" id="GO:0007094">
    <property type="term" value="P:mitotic spindle assembly checkpoint signaling"/>
    <property type="evidence" value="ECO:0007669"/>
    <property type="project" value="TreeGrafter"/>
</dbReference>
<dbReference type="Pfam" id="PF00069">
    <property type="entry name" value="Pkinase"/>
    <property type="match status" value="1"/>
</dbReference>
<feature type="region of interest" description="Disordered" evidence="6">
    <location>
        <begin position="141"/>
        <end position="173"/>
    </location>
</feature>
<feature type="compositionally biased region" description="Low complexity" evidence="6">
    <location>
        <begin position="59"/>
        <end position="94"/>
    </location>
</feature>
<evidence type="ECO:0000256" key="3">
    <source>
        <dbReference type="ARBA" id="ARBA00022741"/>
    </source>
</evidence>
<evidence type="ECO:0000313" key="9">
    <source>
        <dbReference type="Proteomes" id="UP000614601"/>
    </source>
</evidence>
<dbReference type="SUPFAM" id="SSF56112">
    <property type="entry name" value="Protein kinase-like (PK-like)"/>
    <property type="match status" value="1"/>
</dbReference>
<comment type="caution">
    <text evidence="8">The sequence shown here is derived from an EMBL/GenBank/DDBJ whole genome shotgun (WGS) entry which is preliminary data.</text>
</comment>
<dbReference type="AlphaFoldDB" id="A0A811LK86"/>
<accession>A0A811LK86</accession>
<evidence type="ECO:0000256" key="2">
    <source>
        <dbReference type="ARBA" id="ARBA00022679"/>
    </source>
</evidence>
<dbReference type="GO" id="GO:0000776">
    <property type="term" value="C:kinetochore"/>
    <property type="evidence" value="ECO:0007669"/>
    <property type="project" value="TreeGrafter"/>
</dbReference>
<dbReference type="GO" id="GO:0033316">
    <property type="term" value="P:meiotic spindle assembly checkpoint signaling"/>
    <property type="evidence" value="ECO:0007669"/>
    <property type="project" value="TreeGrafter"/>
</dbReference>
<dbReference type="InterPro" id="IPR008271">
    <property type="entry name" value="Ser/Thr_kinase_AS"/>
</dbReference>
<reference evidence="8" key="1">
    <citation type="submission" date="2020-09" db="EMBL/GenBank/DDBJ databases">
        <authorList>
            <person name="Kikuchi T."/>
        </authorList>
    </citation>
    <scope>NUCLEOTIDE SEQUENCE</scope>
    <source>
        <strain evidence="8">SH1</strain>
    </source>
</reference>
<dbReference type="InterPro" id="IPR011009">
    <property type="entry name" value="Kinase-like_dom_sf"/>
</dbReference>
<evidence type="ECO:0000256" key="4">
    <source>
        <dbReference type="ARBA" id="ARBA00022777"/>
    </source>
</evidence>
<dbReference type="GO" id="GO:0005524">
    <property type="term" value="F:ATP binding"/>
    <property type="evidence" value="ECO:0007669"/>
    <property type="project" value="UniProtKB-KW"/>
</dbReference>
<organism evidence="8 9">
    <name type="scientific">Bursaphelenchus okinawaensis</name>
    <dbReference type="NCBI Taxonomy" id="465554"/>
    <lineage>
        <taxon>Eukaryota</taxon>
        <taxon>Metazoa</taxon>
        <taxon>Ecdysozoa</taxon>
        <taxon>Nematoda</taxon>
        <taxon>Chromadorea</taxon>
        <taxon>Rhabditida</taxon>
        <taxon>Tylenchina</taxon>
        <taxon>Tylenchomorpha</taxon>
        <taxon>Aphelenchoidea</taxon>
        <taxon>Aphelenchoididae</taxon>
        <taxon>Bursaphelenchus</taxon>
    </lineage>
</organism>
<keyword evidence="1" id="KW-0723">Serine/threonine-protein kinase</keyword>
<proteinExistence type="predicted"/>
<dbReference type="EMBL" id="CAJFCW020000006">
    <property type="protein sequence ID" value="CAG9125258.1"/>
    <property type="molecule type" value="Genomic_DNA"/>
</dbReference>
<dbReference type="Proteomes" id="UP000614601">
    <property type="component" value="Unassembled WGS sequence"/>
</dbReference>
<keyword evidence="4" id="KW-0418">Kinase</keyword>
<dbReference type="OrthoDB" id="20524at2759"/>
<dbReference type="PROSITE" id="PS50011">
    <property type="entry name" value="PROTEIN_KINASE_DOM"/>
    <property type="match status" value="1"/>
</dbReference>
<dbReference type="GO" id="GO:0004674">
    <property type="term" value="F:protein serine/threonine kinase activity"/>
    <property type="evidence" value="ECO:0007669"/>
    <property type="project" value="UniProtKB-KW"/>
</dbReference>